<reference evidence="1 2" key="1">
    <citation type="submission" date="2019-08" db="EMBL/GenBank/DDBJ databases">
        <title>Draft genome sequences of two oriental melons (Cucumis melo L. var makuwa).</title>
        <authorList>
            <person name="Kwon S.-Y."/>
        </authorList>
    </citation>
    <scope>NUCLEOTIDE SEQUENCE [LARGE SCALE GENOMIC DNA]</scope>
    <source>
        <strain evidence="2">cv. Chang Bougi</strain>
        <tissue evidence="1">Leaf</tissue>
    </source>
</reference>
<dbReference type="Proteomes" id="UP000321947">
    <property type="component" value="Unassembled WGS sequence"/>
</dbReference>
<name>A0A5D3CY59_CUCMM</name>
<dbReference type="EMBL" id="SSTD01008307">
    <property type="protein sequence ID" value="TYK16435.1"/>
    <property type="molecule type" value="Genomic_DNA"/>
</dbReference>
<comment type="caution">
    <text evidence="1">The sequence shown here is derived from an EMBL/GenBank/DDBJ whole genome shotgun (WGS) entry which is preliminary data.</text>
</comment>
<accession>A0A5D3CY59</accession>
<proteinExistence type="predicted"/>
<sequence>MPHRWFMYVDVADDVDSNLFAMSPVDIVHLENLSRCCSHNVLAVIRFYISIASRDAFLALALLVVVNDAIVSSSFQEFVNCIQGRSFPTLELSMSRLTVYWNGCNNLNLIRIVDNLMQSEFQVPVIHIF</sequence>
<dbReference type="AlphaFoldDB" id="A0A5D3CY59"/>
<evidence type="ECO:0000313" key="1">
    <source>
        <dbReference type="EMBL" id="TYK16435.1"/>
    </source>
</evidence>
<protein>
    <submittedName>
        <fullName evidence="1">Uncharacterized protein</fullName>
    </submittedName>
</protein>
<gene>
    <name evidence="1" type="ORF">E5676_scaffold21G002330</name>
</gene>
<organism evidence="1 2">
    <name type="scientific">Cucumis melo var. makuwa</name>
    <name type="common">Oriental melon</name>
    <dbReference type="NCBI Taxonomy" id="1194695"/>
    <lineage>
        <taxon>Eukaryota</taxon>
        <taxon>Viridiplantae</taxon>
        <taxon>Streptophyta</taxon>
        <taxon>Embryophyta</taxon>
        <taxon>Tracheophyta</taxon>
        <taxon>Spermatophyta</taxon>
        <taxon>Magnoliopsida</taxon>
        <taxon>eudicotyledons</taxon>
        <taxon>Gunneridae</taxon>
        <taxon>Pentapetalae</taxon>
        <taxon>rosids</taxon>
        <taxon>fabids</taxon>
        <taxon>Cucurbitales</taxon>
        <taxon>Cucurbitaceae</taxon>
        <taxon>Benincaseae</taxon>
        <taxon>Cucumis</taxon>
    </lineage>
</organism>
<evidence type="ECO:0000313" key="2">
    <source>
        <dbReference type="Proteomes" id="UP000321947"/>
    </source>
</evidence>